<dbReference type="InterPro" id="IPR013783">
    <property type="entry name" value="Ig-like_fold"/>
</dbReference>
<dbReference type="PROSITE" id="PS51257">
    <property type="entry name" value="PROKAR_LIPOPROTEIN"/>
    <property type="match status" value="1"/>
</dbReference>
<evidence type="ECO:0000259" key="1">
    <source>
        <dbReference type="PROSITE" id="PS50093"/>
    </source>
</evidence>
<dbReference type="Pfam" id="PF18911">
    <property type="entry name" value="PKD_4"/>
    <property type="match status" value="1"/>
</dbReference>
<dbReference type="EMBL" id="JABKAV010000019">
    <property type="protein sequence ID" value="NVO84961.1"/>
    <property type="molecule type" value="Genomic_DNA"/>
</dbReference>
<proteinExistence type="predicted"/>
<comment type="caution">
    <text evidence="2">The sequence shown here is derived from an EMBL/GenBank/DDBJ whole genome shotgun (WGS) entry which is preliminary data.</text>
</comment>
<dbReference type="Proteomes" id="UP000626554">
    <property type="component" value="Unassembled WGS sequence"/>
</dbReference>
<gene>
    <name evidence="2" type="ORF">HW556_08720</name>
</gene>
<dbReference type="SUPFAM" id="SSF49299">
    <property type="entry name" value="PKD domain"/>
    <property type="match status" value="1"/>
</dbReference>
<keyword evidence="3" id="KW-1185">Reference proteome</keyword>
<organism evidence="2 3">
    <name type="scientific">Hymenobacter terrestris</name>
    <dbReference type="NCBI Taxonomy" id="2748310"/>
    <lineage>
        <taxon>Bacteria</taxon>
        <taxon>Pseudomonadati</taxon>
        <taxon>Bacteroidota</taxon>
        <taxon>Cytophagia</taxon>
        <taxon>Cytophagales</taxon>
        <taxon>Hymenobacteraceae</taxon>
        <taxon>Hymenobacter</taxon>
    </lineage>
</organism>
<dbReference type="InterPro" id="IPR000601">
    <property type="entry name" value="PKD_dom"/>
</dbReference>
<dbReference type="CDD" id="cd00146">
    <property type="entry name" value="PKD"/>
    <property type="match status" value="1"/>
</dbReference>
<sequence length="106" mass="11174">MNTSFTRLSAALLISGLWLTSCSKKPDACFTIEKGIPSSKVNDEVEVNAGCASDADSFVWEWGDGASDTGIKAKHKYNVAGNFTIKLTAKGDGKSASTSKPVTIVQ</sequence>
<name>A0ABX2Q4M3_9BACT</name>
<evidence type="ECO:0000313" key="2">
    <source>
        <dbReference type="EMBL" id="NVO84961.1"/>
    </source>
</evidence>
<reference evidence="2 3" key="1">
    <citation type="submission" date="2020-05" db="EMBL/GenBank/DDBJ databases">
        <title>Hymenobacter terrestris sp. nov. and Hymenobacter lapidiphilus sp. nov., isolated from regoliths in Antarctica.</title>
        <authorList>
            <person name="Sedlacek I."/>
            <person name="Pantucek R."/>
            <person name="Zeman M."/>
            <person name="Holochova P."/>
            <person name="Kralova S."/>
            <person name="Stankova E."/>
            <person name="Sedo O."/>
            <person name="Micenkova L."/>
            <person name="Svec P."/>
            <person name="Gupta V."/>
            <person name="Sood U."/>
            <person name="Korpole U.S."/>
            <person name="Lal R."/>
        </authorList>
    </citation>
    <scope>NUCLEOTIDE SEQUENCE [LARGE SCALE GENOMIC DNA]</scope>
    <source>
        <strain evidence="2 3">P5252</strain>
    </source>
</reference>
<accession>A0ABX2Q4M3</accession>
<dbReference type="RefSeq" id="WP_176899637.1">
    <property type="nucleotide sequence ID" value="NZ_JABKAV010000019.1"/>
</dbReference>
<dbReference type="Gene3D" id="2.60.40.10">
    <property type="entry name" value="Immunoglobulins"/>
    <property type="match status" value="1"/>
</dbReference>
<evidence type="ECO:0000313" key="3">
    <source>
        <dbReference type="Proteomes" id="UP000626554"/>
    </source>
</evidence>
<protein>
    <submittedName>
        <fullName evidence="2">PKD domain-containing protein</fullName>
    </submittedName>
</protein>
<dbReference type="InterPro" id="IPR035986">
    <property type="entry name" value="PKD_dom_sf"/>
</dbReference>
<dbReference type="PROSITE" id="PS50093">
    <property type="entry name" value="PKD"/>
    <property type="match status" value="1"/>
</dbReference>
<feature type="domain" description="PKD" evidence="1">
    <location>
        <begin position="38"/>
        <end position="106"/>
    </location>
</feature>